<feature type="compositionally biased region" description="Polar residues" evidence="1">
    <location>
        <begin position="30"/>
        <end position="55"/>
    </location>
</feature>
<organism evidence="4">
    <name type="scientific">uncultured Caudovirales phage</name>
    <dbReference type="NCBI Taxonomy" id="2100421"/>
    <lineage>
        <taxon>Viruses</taxon>
        <taxon>Duplodnaviria</taxon>
        <taxon>Heunggongvirae</taxon>
        <taxon>Uroviricota</taxon>
        <taxon>Caudoviricetes</taxon>
        <taxon>Peduoviridae</taxon>
        <taxon>Maltschvirus</taxon>
        <taxon>Maltschvirus maltsch</taxon>
    </lineage>
</organism>
<evidence type="ECO:0000256" key="1">
    <source>
        <dbReference type="SAM" id="MobiDB-lite"/>
    </source>
</evidence>
<dbReference type="EMBL" id="LR797238">
    <property type="protein sequence ID" value="CAB4196029.1"/>
    <property type="molecule type" value="Genomic_DNA"/>
</dbReference>
<dbReference type="EMBL" id="LR797149">
    <property type="protein sequence ID" value="CAB4190341.1"/>
    <property type="molecule type" value="Genomic_DNA"/>
</dbReference>
<dbReference type="EMBL" id="LR797352">
    <property type="protein sequence ID" value="CAB4205117.1"/>
    <property type="molecule type" value="Genomic_DNA"/>
</dbReference>
<reference evidence="4" key="1">
    <citation type="submission" date="2020-05" db="EMBL/GenBank/DDBJ databases">
        <authorList>
            <person name="Chiriac C."/>
            <person name="Salcher M."/>
            <person name="Ghai R."/>
            <person name="Kavagutti S V."/>
        </authorList>
    </citation>
    <scope>NUCLEOTIDE SEQUENCE</scope>
</reference>
<evidence type="ECO:0000313" key="2">
    <source>
        <dbReference type="EMBL" id="CAB4190341.1"/>
    </source>
</evidence>
<sequence length="55" mass="5848">MAEHDDTNEYNKPMPVKKPVPAISGYPNKVANTQTTKIRGTGAATQGTGYNAKPS</sequence>
<proteinExistence type="predicted"/>
<feature type="region of interest" description="Disordered" evidence="1">
    <location>
        <begin position="1"/>
        <end position="55"/>
    </location>
</feature>
<name>A0A6J5S844_9CAUD</name>
<evidence type="ECO:0000313" key="3">
    <source>
        <dbReference type="EMBL" id="CAB4196029.1"/>
    </source>
</evidence>
<gene>
    <name evidence="2" type="ORF">UFOVP1195_55</name>
    <name evidence="3" type="ORF">UFOVP1288_55</name>
    <name evidence="4" type="ORF">UFOVP1409_55</name>
</gene>
<protein>
    <submittedName>
        <fullName evidence="4">Uncharacterized protein</fullName>
    </submittedName>
</protein>
<evidence type="ECO:0000313" key="4">
    <source>
        <dbReference type="EMBL" id="CAB4205117.1"/>
    </source>
</evidence>
<accession>A0A6J5S844</accession>